<dbReference type="AlphaFoldDB" id="A0A9P1FGJ2"/>
<accession>A0A9P1FGJ2</accession>
<dbReference type="EMBL" id="CAMXCT010000104">
    <property type="protein sequence ID" value="CAI3973880.1"/>
    <property type="molecule type" value="Genomic_DNA"/>
</dbReference>
<protein>
    <submittedName>
        <fullName evidence="3">BTB/POZ domain-containing protein</fullName>
    </submittedName>
</protein>
<reference evidence="1" key="1">
    <citation type="submission" date="2022-10" db="EMBL/GenBank/DDBJ databases">
        <authorList>
            <person name="Chen Y."/>
            <person name="Dougan E. K."/>
            <person name="Chan C."/>
            <person name="Rhodes N."/>
            <person name="Thang M."/>
        </authorList>
    </citation>
    <scope>NUCLEOTIDE SEQUENCE</scope>
</reference>
<evidence type="ECO:0000313" key="2">
    <source>
        <dbReference type="EMBL" id="CAL1127255.1"/>
    </source>
</evidence>
<keyword evidence="4" id="KW-1185">Reference proteome</keyword>
<proteinExistence type="predicted"/>
<evidence type="ECO:0000313" key="3">
    <source>
        <dbReference type="EMBL" id="CAL4761192.1"/>
    </source>
</evidence>
<comment type="caution">
    <text evidence="1">The sequence shown here is derived from an EMBL/GenBank/DDBJ whole genome shotgun (WGS) entry which is preliminary data.</text>
</comment>
<evidence type="ECO:0000313" key="1">
    <source>
        <dbReference type="EMBL" id="CAI3973880.1"/>
    </source>
</evidence>
<evidence type="ECO:0000313" key="4">
    <source>
        <dbReference type="Proteomes" id="UP001152797"/>
    </source>
</evidence>
<dbReference type="EMBL" id="CAMXCT030000104">
    <property type="protein sequence ID" value="CAL4761192.1"/>
    <property type="molecule type" value="Genomic_DNA"/>
</dbReference>
<dbReference type="EMBL" id="CAMXCT020000104">
    <property type="protein sequence ID" value="CAL1127255.1"/>
    <property type="molecule type" value="Genomic_DNA"/>
</dbReference>
<organism evidence="1">
    <name type="scientific">Cladocopium goreaui</name>
    <dbReference type="NCBI Taxonomy" id="2562237"/>
    <lineage>
        <taxon>Eukaryota</taxon>
        <taxon>Sar</taxon>
        <taxon>Alveolata</taxon>
        <taxon>Dinophyceae</taxon>
        <taxon>Suessiales</taxon>
        <taxon>Symbiodiniaceae</taxon>
        <taxon>Cladocopium</taxon>
    </lineage>
</organism>
<gene>
    <name evidence="1" type="ORF">C1SCF055_LOCUS2329</name>
</gene>
<reference evidence="2" key="2">
    <citation type="submission" date="2024-04" db="EMBL/GenBank/DDBJ databases">
        <authorList>
            <person name="Chen Y."/>
            <person name="Shah S."/>
            <person name="Dougan E. K."/>
            <person name="Thang M."/>
            <person name="Chan C."/>
        </authorList>
    </citation>
    <scope>NUCLEOTIDE SEQUENCE [LARGE SCALE GENOMIC DNA]</scope>
</reference>
<sequence length="499" mass="55470">MISGLRGVTRQELQRHFLAWSHVKRLNLATAAELLAVAKAKQQLEKDIDLHKMKDRGRLGCHAANAFRVKDRVVNHSSKTIDMVRVKDLWMAWWQQVCLHRFEVQQEKADQLHHKELERIQKQAQEERGAQQQALGDRMHNELEQVGLALGVGRPPGRTIGKMPGATPYLAQQLYMLYPRNPAHEARPQGREAFLRDLFLQQSSRGAVKGLLCQLGQPDDPANGGYLVSVPGILHARAAPGATWRELRSIVLLVFHEDVVEHGGQLVDLGWHRGVVHSWLSSRGHSIFVLVLWIIGVRDVVLGLSFVRGGLRMLMGAHVSSSWAGTTGRHEDPLGMLGVHGFDQSQWREGRASPGLVSELEVHEDFDVDMEATWGVGCPKVRPLLPSTRYVTSSEVSEERSLGAVLDMSGKEGSGLETEFEWDDATPAPAEGFSVTCAEALGWSKEWWGGWPSVSCWDGFPVPGKLGDVQTWLPECQCLGEPWKQIQPGGGWSGVPEDR</sequence>
<name>A0A9P1FGJ2_9DINO</name>
<dbReference type="Proteomes" id="UP001152797">
    <property type="component" value="Unassembled WGS sequence"/>
</dbReference>